<dbReference type="RefSeq" id="XP_018749909.1">
    <property type="nucleotide sequence ID" value="XM_018904763.1"/>
</dbReference>
<dbReference type="AlphaFoldDB" id="W7LWR6"/>
<dbReference type="RefSeq" id="XP_018749910.1">
    <property type="nucleotide sequence ID" value="XM_018904764.1"/>
</dbReference>
<reference evidence="1 2" key="1">
    <citation type="journal article" date="2010" name="Nature">
        <title>Comparative genomics reveals mobile pathogenicity chromosomes in Fusarium.</title>
        <authorList>
            <person name="Ma L.J."/>
            <person name="van der Does H.C."/>
            <person name="Borkovich K.A."/>
            <person name="Coleman J.J."/>
            <person name="Daboussi M.J."/>
            <person name="Di Pietro A."/>
            <person name="Dufresne M."/>
            <person name="Freitag M."/>
            <person name="Grabherr M."/>
            <person name="Henrissat B."/>
            <person name="Houterman P.M."/>
            <person name="Kang S."/>
            <person name="Shim W.B."/>
            <person name="Woloshuk C."/>
            <person name="Xie X."/>
            <person name="Xu J.R."/>
            <person name="Antoniw J."/>
            <person name="Baker S.E."/>
            <person name="Bluhm B.H."/>
            <person name="Breakspear A."/>
            <person name="Brown D.W."/>
            <person name="Butchko R.A."/>
            <person name="Chapman S."/>
            <person name="Coulson R."/>
            <person name="Coutinho P.M."/>
            <person name="Danchin E.G."/>
            <person name="Diener A."/>
            <person name="Gale L.R."/>
            <person name="Gardiner D.M."/>
            <person name="Goff S."/>
            <person name="Hammond-Kosack K.E."/>
            <person name="Hilburn K."/>
            <person name="Hua-Van A."/>
            <person name="Jonkers W."/>
            <person name="Kazan K."/>
            <person name="Kodira C.D."/>
            <person name="Koehrsen M."/>
            <person name="Kumar L."/>
            <person name="Lee Y.H."/>
            <person name="Li L."/>
            <person name="Manners J.M."/>
            <person name="Miranda-Saavedra D."/>
            <person name="Mukherjee M."/>
            <person name="Park G."/>
            <person name="Park J."/>
            <person name="Park S.Y."/>
            <person name="Proctor R.H."/>
            <person name="Regev A."/>
            <person name="Ruiz-Roldan M.C."/>
            <person name="Sain D."/>
            <person name="Sakthikumar S."/>
            <person name="Sykes S."/>
            <person name="Schwartz D.C."/>
            <person name="Turgeon B.G."/>
            <person name="Wapinski I."/>
            <person name="Yoder O."/>
            <person name="Young S."/>
            <person name="Zeng Q."/>
            <person name="Zhou S."/>
            <person name="Galagan J."/>
            <person name="Cuomo C.A."/>
            <person name="Kistler H.C."/>
            <person name="Rep M."/>
        </authorList>
    </citation>
    <scope>NUCLEOTIDE SEQUENCE [LARGE SCALE GENOMIC DNA]</scope>
    <source>
        <strain evidence="1">7600</strain>
        <strain evidence="2">M3125 / FGSC 7600</strain>
    </source>
</reference>
<name>W7LWR6_GIBM7</name>
<evidence type="ECO:0000313" key="1">
    <source>
        <dbReference type="EMBL" id="EWG43718.1"/>
    </source>
</evidence>
<accession>W7LWR6</accession>
<dbReference type="EMBL" id="DS022246">
    <property type="protein sequence ID" value="EWG43717.1"/>
    <property type="molecule type" value="Genomic_DNA"/>
</dbReference>
<dbReference type="RefSeq" id="XP_018749908.1">
    <property type="nucleotide sequence ID" value="XM_018904762.1"/>
</dbReference>
<dbReference type="Proteomes" id="UP000009096">
    <property type="component" value="Chromosome 4"/>
</dbReference>
<evidence type="ECO:0000313" key="2">
    <source>
        <dbReference type="Proteomes" id="UP000009096"/>
    </source>
</evidence>
<gene>
    <name evidence="1" type="ORF">FVEG_15592</name>
</gene>
<dbReference type="EMBL" id="DS022246">
    <property type="protein sequence ID" value="EWG43718.1"/>
    <property type="molecule type" value="Genomic_DNA"/>
</dbReference>
<proteinExistence type="predicted"/>
<dbReference type="VEuPathDB" id="FungiDB:FVEG_15592"/>
<dbReference type="GeneID" id="30072468"/>
<organism evidence="1 2">
    <name type="scientific">Gibberella moniliformis (strain M3125 / FGSC 7600)</name>
    <name type="common">Maize ear and stalk rot fungus</name>
    <name type="synonym">Fusarium verticillioides</name>
    <dbReference type="NCBI Taxonomy" id="334819"/>
    <lineage>
        <taxon>Eukaryota</taxon>
        <taxon>Fungi</taxon>
        <taxon>Dikarya</taxon>
        <taxon>Ascomycota</taxon>
        <taxon>Pezizomycotina</taxon>
        <taxon>Sordariomycetes</taxon>
        <taxon>Hypocreomycetidae</taxon>
        <taxon>Hypocreales</taxon>
        <taxon>Nectriaceae</taxon>
        <taxon>Fusarium</taxon>
        <taxon>Fusarium fujikuroi species complex</taxon>
    </lineage>
</organism>
<protein>
    <submittedName>
        <fullName evidence="1">Uncharacterized protein</fullName>
    </submittedName>
</protein>
<dbReference type="EMBL" id="DS022246">
    <property type="protein sequence ID" value="EWG43719.1"/>
    <property type="molecule type" value="Genomic_DNA"/>
</dbReference>
<reference evidence="1" key="2">
    <citation type="submission" date="2013-11" db="EMBL/GenBank/DDBJ databases">
        <authorList>
            <consortium name="The Broad Institute Genome Sequencing Platform"/>
            <person name="Ma L.-J."/>
            <person name="Corby-Kistler H."/>
            <person name="Broz K."/>
            <person name="Gale L.R."/>
            <person name="Jonkers W."/>
            <person name="O'Donnell K."/>
            <person name="Ploetz R."/>
            <person name="Steinberg C."/>
            <person name="Schwartz D.C."/>
            <person name="VanEtten H."/>
            <person name="Zhou S."/>
            <person name="Young S.K."/>
            <person name="Zeng Q."/>
            <person name="Gargeya S."/>
            <person name="Fitzgerald M."/>
            <person name="Abouelleil A."/>
            <person name="Alvarado L."/>
            <person name="Chapman S.B."/>
            <person name="Gainer-Dewar J."/>
            <person name="Goldberg J."/>
            <person name="Griggs A."/>
            <person name="Gujja S."/>
            <person name="Hansen M."/>
            <person name="Howarth C."/>
            <person name="Imamovic A."/>
            <person name="Ireland A."/>
            <person name="Larimer J."/>
            <person name="McCowan C."/>
            <person name="Murphy C."/>
            <person name="Pearson M."/>
            <person name="Poon T.W."/>
            <person name="Priest M."/>
            <person name="Roberts A."/>
            <person name="Saif S."/>
            <person name="Shea T."/>
            <person name="Sykes S."/>
            <person name="Wortman J."/>
            <person name="Nusbaum C."/>
            <person name="Birren B."/>
        </authorList>
    </citation>
    <scope>NUCLEOTIDE SEQUENCE</scope>
    <source>
        <strain evidence="1">7600</strain>
    </source>
</reference>
<sequence>MFENKTVIGPHNSYLDLATKTFVVTQQPSRQVAGQANQWLPLYQSQPLCTVLRIRVVSFFVSSISLFSPGSTCQSVELVRVSFRHPFHGTLHLEQGYGRSPDTGFARTLVVAVVKSPGMGTNKRRGQRRMVMISVCPSCNVHRASSVLS</sequence>
<dbReference type="KEGG" id="fvr:FVEG_15592"/>
<keyword evidence="2" id="KW-1185">Reference proteome</keyword>